<feature type="non-terminal residue" evidence="4">
    <location>
        <position position="200"/>
    </location>
</feature>
<dbReference type="OrthoDB" id="6262491at2759"/>
<dbReference type="PROSITE" id="PS50082">
    <property type="entry name" value="WD_REPEATS_2"/>
    <property type="match status" value="3"/>
</dbReference>
<dbReference type="RefSeq" id="XP_001451927.1">
    <property type="nucleotide sequence ID" value="XM_001451890.1"/>
</dbReference>
<dbReference type="InParanoid" id="A0DNB3"/>
<evidence type="ECO:0000313" key="4">
    <source>
        <dbReference type="EMBL" id="CAK84530.1"/>
    </source>
</evidence>
<dbReference type="PRINTS" id="PR00320">
    <property type="entry name" value="GPROTEINBRPT"/>
</dbReference>
<dbReference type="InterPro" id="IPR001680">
    <property type="entry name" value="WD40_rpt"/>
</dbReference>
<dbReference type="eggNOG" id="KOG0645">
    <property type="taxonomic scope" value="Eukaryota"/>
</dbReference>
<protein>
    <submittedName>
        <fullName evidence="4">Uncharacterized protein</fullName>
    </submittedName>
</protein>
<feature type="repeat" description="WD" evidence="3">
    <location>
        <begin position="153"/>
        <end position="194"/>
    </location>
</feature>
<dbReference type="InterPro" id="IPR020472">
    <property type="entry name" value="WD40_PAC1"/>
</dbReference>
<name>A0DNB3_PARTE</name>
<dbReference type="KEGG" id="ptm:GSPATT00039687001"/>
<keyword evidence="1 3" id="KW-0853">WD repeat</keyword>
<dbReference type="Pfam" id="PF00400">
    <property type="entry name" value="WD40"/>
    <property type="match status" value="3"/>
</dbReference>
<dbReference type="GeneID" id="5037712"/>
<feature type="repeat" description="WD" evidence="3">
    <location>
        <begin position="107"/>
        <end position="141"/>
    </location>
</feature>
<accession>A0DNB3</accession>
<dbReference type="PANTHER" id="PTHR19920:SF0">
    <property type="entry name" value="CYTOSOLIC IRON-SULFUR PROTEIN ASSEMBLY PROTEIN CIAO1-RELATED"/>
    <property type="match status" value="1"/>
</dbReference>
<gene>
    <name evidence="4" type="ORF">GSPATT00039687001</name>
</gene>
<dbReference type="HOGENOM" id="CLU_1368573_0_0_1"/>
<evidence type="ECO:0000256" key="3">
    <source>
        <dbReference type="PROSITE-ProRule" id="PRU00221"/>
    </source>
</evidence>
<dbReference type="SMART" id="SM00320">
    <property type="entry name" value="WD40"/>
    <property type="match status" value="4"/>
</dbReference>
<dbReference type="AlphaFoldDB" id="A0DNB3"/>
<organism evidence="4 5">
    <name type="scientific">Paramecium tetraurelia</name>
    <dbReference type="NCBI Taxonomy" id="5888"/>
    <lineage>
        <taxon>Eukaryota</taxon>
        <taxon>Sar</taxon>
        <taxon>Alveolata</taxon>
        <taxon>Ciliophora</taxon>
        <taxon>Intramacronucleata</taxon>
        <taxon>Oligohymenophorea</taxon>
        <taxon>Peniculida</taxon>
        <taxon>Parameciidae</taxon>
        <taxon>Paramecium</taxon>
    </lineage>
</organism>
<sequence>MIQIDDKPEQTIKHKLIDNLIKQTDCYSISFNQTSSIMVSTCQTDVKIWKFAEGKIKEEQTLKGHNSFIYCLIYSKNCDAFLSGSQDCTIRLWRLVQQNEWKSSQPYLQHSNTITCLALNQSEDEIVSGSSDNTIAVWKINFIQNELFFMYKLEKHQGTVRALDYNFSSNLLVSCGRDKSIIIWQKDQEEKVQFHQIVIN</sequence>
<dbReference type="PROSITE" id="PS50294">
    <property type="entry name" value="WD_REPEATS_REGION"/>
    <property type="match status" value="3"/>
</dbReference>
<keyword evidence="5" id="KW-1185">Reference proteome</keyword>
<dbReference type="InterPro" id="IPR036322">
    <property type="entry name" value="WD40_repeat_dom_sf"/>
</dbReference>
<dbReference type="EMBL" id="CT868511">
    <property type="protein sequence ID" value="CAK84530.1"/>
    <property type="molecule type" value="Genomic_DNA"/>
</dbReference>
<evidence type="ECO:0000256" key="1">
    <source>
        <dbReference type="ARBA" id="ARBA00022574"/>
    </source>
</evidence>
<dbReference type="Gene3D" id="2.130.10.10">
    <property type="entry name" value="YVTN repeat-like/Quinoprotein amine dehydrogenase"/>
    <property type="match status" value="1"/>
</dbReference>
<dbReference type="Proteomes" id="UP000000600">
    <property type="component" value="Unassembled WGS sequence"/>
</dbReference>
<proteinExistence type="predicted"/>
<dbReference type="OMA" id="WDISSFI"/>
<keyword evidence="2" id="KW-0677">Repeat</keyword>
<evidence type="ECO:0000313" key="5">
    <source>
        <dbReference type="Proteomes" id="UP000000600"/>
    </source>
</evidence>
<reference evidence="4 5" key="1">
    <citation type="journal article" date="2006" name="Nature">
        <title>Global trends of whole-genome duplications revealed by the ciliate Paramecium tetraurelia.</title>
        <authorList>
            <consortium name="Genoscope"/>
            <person name="Aury J.-M."/>
            <person name="Jaillon O."/>
            <person name="Duret L."/>
            <person name="Noel B."/>
            <person name="Jubin C."/>
            <person name="Porcel B.M."/>
            <person name="Segurens B."/>
            <person name="Daubin V."/>
            <person name="Anthouard V."/>
            <person name="Aiach N."/>
            <person name="Arnaiz O."/>
            <person name="Billaut A."/>
            <person name="Beisson J."/>
            <person name="Blanc I."/>
            <person name="Bouhouche K."/>
            <person name="Camara F."/>
            <person name="Duharcourt S."/>
            <person name="Guigo R."/>
            <person name="Gogendeau D."/>
            <person name="Katinka M."/>
            <person name="Keller A.-M."/>
            <person name="Kissmehl R."/>
            <person name="Klotz C."/>
            <person name="Koll F."/>
            <person name="Le Moue A."/>
            <person name="Lepere C."/>
            <person name="Malinsky S."/>
            <person name="Nowacki M."/>
            <person name="Nowak J.K."/>
            <person name="Plattner H."/>
            <person name="Poulain J."/>
            <person name="Ruiz F."/>
            <person name="Serrano V."/>
            <person name="Zagulski M."/>
            <person name="Dessen P."/>
            <person name="Betermier M."/>
            <person name="Weissenbach J."/>
            <person name="Scarpelli C."/>
            <person name="Schachter V."/>
            <person name="Sperling L."/>
            <person name="Meyer E."/>
            <person name="Cohen J."/>
            <person name="Wincker P."/>
        </authorList>
    </citation>
    <scope>NUCLEOTIDE SEQUENCE [LARGE SCALE GENOMIC DNA]</scope>
    <source>
        <strain evidence="4 5">Stock d4-2</strain>
    </source>
</reference>
<feature type="repeat" description="WD" evidence="3">
    <location>
        <begin position="62"/>
        <end position="95"/>
    </location>
</feature>
<dbReference type="PANTHER" id="PTHR19920">
    <property type="entry name" value="WD40 PROTEIN CIAO1"/>
    <property type="match status" value="1"/>
</dbReference>
<evidence type="ECO:0000256" key="2">
    <source>
        <dbReference type="ARBA" id="ARBA00022737"/>
    </source>
</evidence>
<dbReference type="InterPro" id="IPR015943">
    <property type="entry name" value="WD40/YVTN_repeat-like_dom_sf"/>
</dbReference>
<dbReference type="SUPFAM" id="SSF50978">
    <property type="entry name" value="WD40 repeat-like"/>
    <property type="match status" value="1"/>
</dbReference>
<dbReference type="STRING" id="5888.A0DNB3"/>